<reference evidence="1" key="1">
    <citation type="submission" date="2022-08" db="EMBL/GenBank/DDBJ databases">
        <title>The complete genome sequence of the thermophilic bacterium Laceyella sacchari FBKL4.010 reveals the basis for tetramethylpyrazine biosynthesis in Moutai-flavor Daqu.</title>
        <authorList>
            <person name="Li D."/>
            <person name="Huang W."/>
            <person name="Wang C."/>
            <person name="Qiu S."/>
        </authorList>
    </citation>
    <scope>NUCLEOTIDE SEQUENCE</scope>
    <source>
        <strain evidence="1">FBKL4.014</strain>
    </source>
</reference>
<protein>
    <submittedName>
        <fullName evidence="1">Uncharacterized protein</fullName>
    </submittedName>
</protein>
<evidence type="ECO:0000313" key="1">
    <source>
        <dbReference type="EMBL" id="UWE02561.1"/>
    </source>
</evidence>
<gene>
    <name evidence="1" type="ORF">NYR52_10410</name>
</gene>
<dbReference type="EMBL" id="CP103866">
    <property type="protein sequence ID" value="UWE02561.1"/>
    <property type="molecule type" value="Genomic_DNA"/>
</dbReference>
<organism evidence="1 2">
    <name type="scientific">Laceyella sacchari</name>
    <name type="common">Thermoactinomyces thalpophilus</name>
    <dbReference type="NCBI Taxonomy" id="37482"/>
    <lineage>
        <taxon>Bacteria</taxon>
        <taxon>Bacillati</taxon>
        <taxon>Bacillota</taxon>
        <taxon>Bacilli</taxon>
        <taxon>Bacillales</taxon>
        <taxon>Thermoactinomycetaceae</taxon>
        <taxon>Laceyella</taxon>
    </lineage>
</organism>
<accession>A0ABY5TYT0</accession>
<evidence type="ECO:0000313" key="2">
    <source>
        <dbReference type="Proteomes" id="UP001058650"/>
    </source>
</evidence>
<dbReference type="RefSeq" id="WP_259435596.1">
    <property type="nucleotide sequence ID" value="NZ_CP103866.1"/>
</dbReference>
<dbReference type="Proteomes" id="UP001058650">
    <property type="component" value="Chromosome"/>
</dbReference>
<sequence length="103" mass="11549">MAKGQKGVPAVRLFILTDSGEEGTAGNDVEALVEKRSDKGEFLLQRAGNKERFSVSYLQIFLSFDKMKLITNGASLPLVVPVWESQRLKSQAKREKNSFYIIK</sequence>
<keyword evidence="2" id="KW-1185">Reference proteome</keyword>
<proteinExistence type="predicted"/>
<name>A0ABY5TYT0_LACSH</name>